<evidence type="ECO:0000313" key="3">
    <source>
        <dbReference type="Proteomes" id="UP000054359"/>
    </source>
</evidence>
<keyword evidence="3" id="KW-1185">Reference proteome</keyword>
<protein>
    <submittedName>
        <fullName evidence="2">PHD finger protein rhinocero</fullName>
    </submittedName>
</protein>
<feature type="region of interest" description="Disordered" evidence="1">
    <location>
        <begin position="229"/>
        <end position="250"/>
    </location>
</feature>
<evidence type="ECO:0000313" key="2">
    <source>
        <dbReference type="EMBL" id="KFM81380.1"/>
    </source>
</evidence>
<sequence length="909" mass="102976">MRASVKNTDTDDDSLKAFCKKHSKQKRTIFSDSEDDEDAVNAKETLTSEERANLRQEKIHEKEAEFYNYVNIDEVAEMFQYDRTDIEVIFNYWKLKRRANWNRALLPPKIDTDTSCTEENSPIAFLKKLVHHRQDLERARNLCYMVIKREKLVKSWLRVKEHIFQKQADILSRENEKLSKEEKEAVLNANFGDLAYDKKHTGLNGPSPNMVSVLTNLVGEDITKTQLNGTVKAGRKSNRERPEPSPNPYAKHYLNGLAKRSQRWYAAVDKQRRGSHLQSTSSLQANKSNVNLSFQWTSDHLVSDDGLEVSKDGDDLNTDQQHHFLTQIETSYKSVDSCDDACSNVVAYKYIGDDSSSKNFSDSHFQDDSDNKGAICFPPLNSFTPVKHEIDSISSNECLSKSLIESSVEMKIKEEIKSDNETSDCNNGCKSSRGLKTVEDSSNFTKEEESKASDLKSKNNFISGKRRRCKKGNLDEKSNHVNHMQDHSALVNDVNTIISSPLDESLSTNYLNVMEIEMKNDEASEADLKQFVEQLEANLNLNSCITVPSELDSNTENQSCIDLPVHCESVKAEDQEKTESYADVMEQKNIEISIDKCLSNQSNDSYESKNNNIVIHHTKILELNCNPVVVLDKSEAKIRPSVKKDSPVRTHSPSSNKVSENGIIKYNKPSPKYNSQDKSVASKSYALKSKLLGNSHSVSSVSMNKHQSSSLTKCQEKTASSVVKVEEDVSEPKECLTSGKDTSRELPMPKKDMLRGYKIPKKPRSDKPEENSLDLKRGNSPLSPLPDITTSGIGGYHKAKSSWRKLEPRPSQVITSNPRPPINGDAQQQSERLVLKLKKDTTDPESQRWKTDATIYNRGIIPNWIGDFPRMPPPMLRPRYSHPPGHWPRMRNRGGFRRIHMNYGAGPYT</sequence>
<feature type="region of interest" description="Disordered" evidence="1">
    <location>
        <begin position="722"/>
        <end position="827"/>
    </location>
</feature>
<organism evidence="2 3">
    <name type="scientific">Stegodyphus mimosarum</name>
    <name type="common">African social velvet spider</name>
    <dbReference type="NCBI Taxonomy" id="407821"/>
    <lineage>
        <taxon>Eukaryota</taxon>
        <taxon>Metazoa</taxon>
        <taxon>Ecdysozoa</taxon>
        <taxon>Arthropoda</taxon>
        <taxon>Chelicerata</taxon>
        <taxon>Arachnida</taxon>
        <taxon>Araneae</taxon>
        <taxon>Araneomorphae</taxon>
        <taxon>Entelegynae</taxon>
        <taxon>Eresoidea</taxon>
        <taxon>Eresidae</taxon>
        <taxon>Stegodyphus</taxon>
    </lineage>
</organism>
<dbReference type="STRING" id="407821.A0A087UVJ1"/>
<feature type="compositionally biased region" description="Polar residues" evidence="1">
    <location>
        <begin position="672"/>
        <end position="681"/>
    </location>
</feature>
<feature type="non-terminal residue" evidence="2">
    <location>
        <position position="909"/>
    </location>
</feature>
<gene>
    <name evidence="2" type="ORF">X975_04184</name>
</gene>
<evidence type="ECO:0000256" key="1">
    <source>
        <dbReference type="SAM" id="MobiDB-lite"/>
    </source>
</evidence>
<feature type="region of interest" description="Disordered" evidence="1">
    <location>
        <begin position="639"/>
        <end position="681"/>
    </location>
</feature>
<accession>A0A087UVJ1</accession>
<feature type="region of interest" description="Disordered" evidence="1">
    <location>
        <begin position="697"/>
        <end position="716"/>
    </location>
</feature>
<reference evidence="2 3" key="1">
    <citation type="submission" date="2013-11" db="EMBL/GenBank/DDBJ databases">
        <title>Genome sequencing of Stegodyphus mimosarum.</title>
        <authorList>
            <person name="Bechsgaard J."/>
        </authorList>
    </citation>
    <scope>NUCLEOTIDE SEQUENCE [LARGE SCALE GENOMIC DNA]</scope>
</reference>
<dbReference type="EMBL" id="KK121845">
    <property type="protein sequence ID" value="KFM81380.1"/>
    <property type="molecule type" value="Genomic_DNA"/>
</dbReference>
<feature type="compositionally biased region" description="Polar residues" evidence="1">
    <location>
        <begin position="649"/>
        <end position="659"/>
    </location>
</feature>
<dbReference type="Proteomes" id="UP000054359">
    <property type="component" value="Unassembled WGS sequence"/>
</dbReference>
<feature type="compositionally biased region" description="Basic and acidic residues" evidence="1">
    <location>
        <begin position="763"/>
        <end position="777"/>
    </location>
</feature>
<name>A0A087UVJ1_STEMI</name>
<feature type="compositionally biased region" description="Basic and acidic residues" evidence="1">
    <location>
        <begin position="724"/>
        <end position="734"/>
    </location>
</feature>
<feature type="compositionally biased region" description="Basic and acidic residues" evidence="1">
    <location>
        <begin position="741"/>
        <end position="755"/>
    </location>
</feature>
<proteinExistence type="predicted"/>
<dbReference type="OrthoDB" id="6436558at2759"/>
<dbReference type="AlphaFoldDB" id="A0A087UVJ1"/>
<feature type="compositionally biased region" description="Basic and acidic residues" evidence="1">
    <location>
        <begin position="639"/>
        <end position="648"/>
    </location>
</feature>